<dbReference type="Proteomes" id="UP001147005">
    <property type="component" value="Unassembled WGS sequence"/>
</dbReference>
<feature type="compositionally biased region" description="Basic and acidic residues" evidence="1">
    <location>
        <begin position="60"/>
        <end position="70"/>
    </location>
</feature>
<evidence type="ECO:0000313" key="3">
    <source>
        <dbReference type="Proteomes" id="UP001147005"/>
    </source>
</evidence>
<feature type="region of interest" description="Disordered" evidence="1">
    <location>
        <begin position="60"/>
        <end position="84"/>
    </location>
</feature>
<sequence>MNHLEFIEKNVREILIKQGFSSSVAQGVAWQALDLYKRMSQASKKGAIFDDVMRHSKAWADKQVSKSEVTKRKRIQPKDQGGLF</sequence>
<dbReference type="AlphaFoldDB" id="A0A9X4JMN1"/>
<protein>
    <submittedName>
        <fullName evidence="2">Uncharacterized protein</fullName>
    </submittedName>
</protein>
<accession>A0A9X4JMN1</accession>
<dbReference type="RefSeq" id="WP_275397610.1">
    <property type="nucleotide sequence ID" value="NZ_JAKIHW010000008.1"/>
</dbReference>
<dbReference type="EMBL" id="JAKIHW010000008">
    <property type="protein sequence ID" value="MDE9618288.1"/>
    <property type="molecule type" value="Genomic_DNA"/>
</dbReference>
<name>A0A9X4JMN1_9ENTR</name>
<gene>
    <name evidence="2" type="ORF">L2111_09365</name>
</gene>
<evidence type="ECO:0000313" key="2">
    <source>
        <dbReference type="EMBL" id="MDE9618288.1"/>
    </source>
</evidence>
<comment type="caution">
    <text evidence="2">The sequence shown here is derived from an EMBL/GenBank/DDBJ whole genome shotgun (WGS) entry which is preliminary data.</text>
</comment>
<evidence type="ECO:0000256" key="1">
    <source>
        <dbReference type="SAM" id="MobiDB-lite"/>
    </source>
</evidence>
<reference evidence="2" key="1">
    <citation type="submission" date="2022-01" db="EMBL/GenBank/DDBJ databases">
        <title>Genetic Characterization of Carbapenem-resistant Citrobacter spp. from China: a multicenter study.</title>
        <authorList>
            <person name="Ye L."/>
        </authorList>
    </citation>
    <scope>NUCLEOTIDE SEQUENCE</scope>
    <source>
        <strain evidence="2">IR5432</strain>
    </source>
</reference>
<organism evidence="2 3">
    <name type="scientific">Citrobacter portucalensis</name>
    <dbReference type="NCBI Taxonomy" id="1639133"/>
    <lineage>
        <taxon>Bacteria</taxon>
        <taxon>Pseudomonadati</taxon>
        <taxon>Pseudomonadota</taxon>
        <taxon>Gammaproteobacteria</taxon>
        <taxon>Enterobacterales</taxon>
        <taxon>Enterobacteriaceae</taxon>
        <taxon>Citrobacter</taxon>
        <taxon>Citrobacter freundii complex</taxon>
    </lineage>
</organism>
<proteinExistence type="predicted"/>